<feature type="domain" description="Gamma-glutamylcyclotransferase AIG2-like" evidence="1">
    <location>
        <begin position="217"/>
        <end position="308"/>
    </location>
</feature>
<dbReference type="AlphaFoldDB" id="A0A9N8PT30"/>
<comment type="caution">
    <text evidence="2">The sequence shown here is derived from an EMBL/GenBank/DDBJ whole genome shotgun (WGS) entry which is preliminary data.</text>
</comment>
<gene>
    <name evidence="2" type="ORF">AWRI4620_LOCUS4057</name>
</gene>
<dbReference type="OrthoDB" id="3262926at2759"/>
<accession>A0A9N8PT30</accession>
<dbReference type="CDD" id="cd06661">
    <property type="entry name" value="GGCT_like"/>
    <property type="match status" value="1"/>
</dbReference>
<dbReference type="InterPro" id="IPR013024">
    <property type="entry name" value="GGCT-like"/>
</dbReference>
<dbReference type="EMBL" id="CAINUL010000005">
    <property type="protein sequence ID" value="CAD0109802.1"/>
    <property type="molecule type" value="Genomic_DNA"/>
</dbReference>
<name>A0A9N8PT30_9PEZI</name>
<evidence type="ECO:0000313" key="3">
    <source>
        <dbReference type="Proteomes" id="UP000745764"/>
    </source>
</evidence>
<evidence type="ECO:0000259" key="1">
    <source>
        <dbReference type="Pfam" id="PF06094"/>
    </source>
</evidence>
<dbReference type="SUPFAM" id="SSF110857">
    <property type="entry name" value="Gamma-glutamyl cyclotransferase-like"/>
    <property type="match status" value="1"/>
</dbReference>
<dbReference type="InterPro" id="IPR009288">
    <property type="entry name" value="AIG2-like_dom"/>
</dbReference>
<dbReference type="InterPro" id="IPR036568">
    <property type="entry name" value="GGCT-like_sf"/>
</dbReference>
<dbReference type="Gene3D" id="3.10.490.10">
    <property type="entry name" value="Gamma-glutamyl cyclotransferase-like"/>
    <property type="match status" value="1"/>
</dbReference>
<dbReference type="Pfam" id="PF06094">
    <property type="entry name" value="GGACT"/>
    <property type="match status" value="1"/>
</dbReference>
<keyword evidence="3" id="KW-1185">Reference proteome</keyword>
<reference evidence="2" key="1">
    <citation type="submission" date="2020-06" db="EMBL/GenBank/DDBJ databases">
        <authorList>
            <person name="Onetto C."/>
        </authorList>
    </citation>
    <scope>NUCLEOTIDE SEQUENCE</scope>
</reference>
<evidence type="ECO:0000313" key="2">
    <source>
        <dbReference type="EMBL" id="CAD0109802.1"/>
    </source>
</evidence>
<dbReference type="Proteomes" id="UP000745764">
    <property type="component" value="Unassembled WGS sequence"/>
</dbReference>
<sequence>MMETDFLLQGLERMRANAFDFDVNKISEVDLDRWQTLFSMTYEDAENSIKAYRADIDRQRFSDERWFELRTSKEAHGFDREACEYALFCRSRVMNGGTPTTSPYSPPNNTLRGMILGGLLSTPGDVRDIAGFTPKLIKAESEDSSASFCYVTVGQERRIRQGLSDRGITGFESCFISINIAAKDHSALPKLGVDDTTMPQHRLNNITDLAQRYPVLYFFYGTLAQPEIPKRVLESEHEPDLSSLQPAHVLDGKITDLGQYRALVNGTSDSRVNGHAFMIQSENQERALRLYETKMYEVVRCDIWLSGRSMPVKGLTFRLAARR</sequence>
<organism evidence="2 3">
    <name type="scientific">Aureobasidium uvarum</name>
    <dbReference type="NCBI Taxonomy" id="2773716"/>
    <lineage>
        <taxon>Eukaryota</taxon>
        <taxon>Fungi</taxon>
        <taxon>Dikarya</taxon>
        <taxon>Ascomycota</taxon>
        <taxon>Pezizomycotina</taxon>
        <taxon>Dothideomycetes</taxon>
        <taxon>Dothideomycetidae</taxon>
        <taxon>Dothideales</taxon>
        <taxon>Saccotheciaceae</taxon>
        <taxon>Aureobasidium</taxon>
    </lineage>
</organism>
<proteinExistence type="predicted"/>
<protein>
    <recommendedName>
        <fullName evidence="1">Gamma-glutamylcyclotransferase AIG2-like domain-containing protein</fullName>
    </recommendedName>
</protein>